<gene>
    <name evidence="1" type="ORF">BDV95DRAFT_301539</name>
</gene>
<evidence type="ECO:0000313" key="2">
    <source>
        <dbReference type="Proteomes" id="UP000481861"/>
    </source>
</evidence>
<keyword evidence="2" id="KW-1185">Reference proteome</keyword>
<reference evidence="1 2" key="1">
    <citation type="submission" date="2020-01" db="EMBL/GenBank/DDBJ databases">
        <authorList>
            <consortium name="DOE Joint Genome Institute"/>
            <person name="Haridas S."/>
            <person name="Albert R."/>
            <person name="Binder M."/>
            <person name="Bloem J."/>
            <person name="Labutti K."/>
            <person name="Salamov A."/>
            <person name="Andreopoulos B."/>
            <person name="Baker S.E."/>
            <person name="Barry K."/>
            <person name="Bills G."/>
            <person name="Bluhm B.H."/>
            <person name="Cannon C."/>
            <person name="Castanera R."/>
            <person name="Culley D.E."/>
            <person name="Daum C."/>
            <person name="Ezra D."/>
            <person name="Gonzalez J.B."/>
            <person name="Henrissat B."/>
            <person name="Kuo A."/>
            <person name="Liang C."/>
            <person name="Lipzen A."/>
            <person name="Lutzoni F."/>
            <person name="Magnuson J."/>
            <person name="Mondo S."/>
            <person name="Nolan M."/>
            <person name="Ohm R."/>
            <person name="Pangilinan J."/>
            <person name="Park H.-J.H."/>
            <person name="Ramirez L."/>
            <person name="Alfaro M."/>
            <person name="Sun H."/>
            <person name="Tritt A."/>
            <person name="Yoshinaga Y."/>
            <person name="Zwiers L.-H.L."/>
            <person name="Turgeon B.G."/>
            <person name="Goodwin S.B."/>
            <person name="Spatafora J.W."/>
            <person name="Crous P.W."/>
            <person name="Grigoriev I.V."/>
        </authorList>
    </citation>
    <scope>NUCLEOTIDE SEQUENCE [LARGE SCALE GENOMIC DNA]</scope>
    <source>
        <strain evidence="1 2">CBS 611.86</strain>
    </source>
</reference>
<protein>
    <submittedName>
        <fullName evidence="1">Uncharacterized protein</fullName>
    </submittedName>
</protein>
<name>A0A7C8MJL1_9PLEO</name>
<dbReference type="AlphaFoldDB" id="A0A7C8MJL1"/>
<dbReference type="EMBL" id="JAADJZ010000005">
    <property type="protein sequence ID" value="KAF2874882.1"/>
    <property type="molecule type" value="Genomic_DNA"/>
</dbReference>
<proteinExistence type="predicted"/>
<organism evidence="1 2">
    <name type="scientific">Massariosphaeria phaeospora</name>
    <dbReference type="NCBI Taxonomy" id="100035"/>
    <lineage>
        <taxon>Eukaryota</taxon>
        <taxon>Fungi</taxon>
        <taxon>Dikarya</taxon>
        <taxon>Ascomycota</taxon>
        <taxon>Pezizomycotina</taxon>
        <taxon>Dothideomycetes</taxon>
        <taxon>Pleosporomycetidae</taxon>
        <taxon>Pleosporales</taxon>
        <taxon>Pleosporales incertae sedis</taxon>
        <taxon>Massariosphaeria</taxon>
    </lineage>
</organism>
<sequence length="219" mass="24826">MVETGRGYTINRTIKHTVRDHMCRNPVQHTIYLTARPPKSYNEPFHVCRPLDLEYISPSKPPALLFYTSALFTANKRESKVIPWVTGVLKKHGQPNGMTLRKAGAPFRLSIKKNLINSADVAEAERAVPSVQFSNRDYSNSMSVAVLAAYICLVHGGWVSMRVTQRCEVMMVRSIVPCSGCRWPSTRLSKPLLTLLLFLHSTFIWARVKILNVAIEWED</sequence>
<comment type="caution">
    <text evidence="1">The sequence shown here is derived from an EMBL/GenBank/DDBJ whole genome shotgun (WGS) entry which is preliminary data.</text>
</comment>
<dbReference type="Proteomes" id="UP000481861">
    <property type="component" value="Unassembled WGS sequence"/>
</dbReference>
<accession>A0A7C8MJL1</accession>
<evidence type="ECO:0000313" key="1">
    <source>
        <dbReference type="EMBL" id="KAF2874882.1"/>
    </source>
</evidence>